<keyword evidence="3" id="KW-1185">Reference proteome</keyword>
<dbReference type="InterPro" id="IPR000073">
    <property type="entry name" value="AB_hydrolase_1"/>
</dbReference>
<dbReference type="SUPFAM" id="SSF53474">
    <property type="entry name" value="alpha/beta-Hydrolases"/>
    <property type="match status" value="1"/>
</dbReference>
<organism evidence="2 3">
    <name type="scientific">Bradyrhizobium macuxiense</name>
    <dbReference type="NCBI Taxonomy" id="1755647"/>
    <lineage>
        <taxon>Bacteria</taxon>
        <taxon>Pseudomonadati</taxon>
        <taxon>Pseudomonadota</taxon>
        <taxon>Alphaproteobacteria</taxon>
        <taxon>Hyphomicrobiales</taxon>
        <taxon>Nitrobacteraceae</taxon>
        <taxon>Bradyrhizobium</taxon>
    </lineage>
</organism>
<dbReference type="Proteomes" id="UP000057737">
    <property type="component" value="Unassembled WGS sequence"/>
</dbReference>
<evidence type="ECO:0000259" key="1">
    <source>
        <dbReference type="Pfam" id="PF12697"/>
    </source>
</evidence>
<reference evidence="2 3" key="1">
    <citation type="submission" date="2015-11" db="EMBL/GenBank/DDBJ databases">
        <title>Draft Genome Sequence of the Strain BR 10303 (Bradyrhizobium sp.) isolated from nodules of Centrolobium paraense.</title>
        <authorList>
            <person name="Zelli J.E."/>
            <person name="Simoes-Araujo J.L."/>
            <person name="Barauna A.C."/>
            <person name="Silva K."/>
        </authorList>
    </citation>
    <scope>NUCLEOTIDE SEQUENCE [LARGE SCALE GENOMIC DNA]</scope>
    <source>
        <strain evidence="2 3">BR 10303</strain>
    </source>
</reference>
<evidence type="ECO:0000313" key="3">
    <source>
        <dbReference type="Proteomes" id="UP000057737"/>
    </source>
</evidence>
<dbReference type="PANTHER" id="PTHR43433">
    <property type="entry name" value="HYDROLASE, ALPHA/BETA FOLD FAMILY PROTEIN"/>
    <property type="match status" value="1"/>
</dbReference>
<evidence type="ECO:0000313" key="2">
    <source>
        <dbReference type="EMBL" id="KWV48506.1"/>
    </source>
</evidence>
<dbReference type="EMBL" id="LNCU01000107">
    <property type="protein sequence ID" value="KWV48506.1"/>
    <property type="molecule type" value="Genomic_DNA"/>
</dbReference>
<dbReference type="InterPro" id="IPR050471">
    <property type="entry name" value="AB_hydrolase"/>
</dbReference>
<gene>
    <name evidence="2" type="ORF">AS156_18730</name>
</gene>
<feature type="domain" description="AB hydrolase-1" evidence="1">
    <location>
        <begin position="10"/>
        <end position="220"/>
    </location>
</feature>
<name>A0A109JGI8_9BRAD</name>
<proteinExistence type="predicted"/>
<accession>A0A109JGI8</accession>
<sequence>MERPLSKHQVIFVPGLASDGRLWQPVVDRLSDIVEPTVARCSGKSIPDFADEILAEAPGRFTIAGISMGGYVALEVALRGNAGLAGVALLNTNARPATSLQVQRSTALLGDAKRDLFDTVADKLAETVAGGKAEVATLAAAMARTVGRDGYLRQQRAVLDRVDRRSELRQITVPMLVIAGDEDRISAPSLANEIARSVPGAELEIFPCGHLSTVEVPEMVSASLRDWLTRRVEGGAS</sequence>
<dbReference type="InterPro" id="IPR029058">
    <property type="entry name" value="AB_hydrolase_fold"/>
</dbReference>
<comment type="caution">
    <text evidence="2">The sequence shown here is derived from an EMBL/GenBank/DDBJ whole genome shotgun (WGS) entry which is preliminary data.</text>
</comment>
<dbReference type="Gene3D" id="3.40.50.1820">
    <property type="entry name" value="alpha/beta hydrolase"/>
    <property type="match status" value="1"/>
</dbReference>
<dbReference type="PANTHER" id="PTHR43433:SF4">
    <property type="entry name" value="NON-HEME CHLOROPEROXIDASE-RELATED"/>
    <property type="match status" value="1"/>
</dbReference>
<dbReference type="AlphaFoldDB" id="A0A109JGI8"/>
<protein>
    <recommendedName>
        <fullName evidence="1">AB hydrolase-1 domain-containing protein</fullName>
    </recommendedName>
</protein>
<dbReference type="Pfam" id="PF12697">
    <property type="entry name" value="Abhydrolase_6"/>
    <property type="match status" value="1"/>
</dbReference>